<accession>A0A8H7QTB5</accession>
<reference evidence="1" key="1">
    <citation type="submission" date="2020-12" db="EMBL/GenBank/DDBJ databases">
        <title>Metabolic potential, ecology and presence of endohyphal bacteria is reflected in genomic diversity of Mucoromycotina.</title>
        <authorList>
            <person name="Muszewska A."/>
            <person name="Okrasinska A."/>
            <person name="Steczkiewicz K."/>
            <person name="Drgas O."/>
            <person name="Orlowska M."/>
            <person name="Perlinska-Lenart U."/>
            <person name="Aleksandrzak-Piekarczyk T."/>
            <person name="Szatraj K."/>
            <person name="Zielenkiewicz U."/>
            <person name="Pilsyk S."/>
            <person name="Malc E."/>
            <person name="Mieczkowski P."/>
            <person name="Kruszewska J.S."/>
            <person name="Biernat P."/>
            <person name="Pawlowska J."/>
        </authorList>
    </citation>
    <scope>NUCLEOTIDE SEQUENCE</scope>
    <source>
        <strain evidence="1">CBS 226.32</strain>
    </source>
</reference>
<name>A0A8H7QTB5_9FUNG</name>
<protein>
    <submittedName>
        <fullName evidence="1">Uncharacterized protein</fullName>
    </submittedName>
</protein>
<gene>
    <name evidence="1" type="ORF">INT46_005220</name>
</gene>
<dbReference type="EMBL" id="JAEPRC010000395">
    <property type="protein sequence ID" value="KAG2198229.1"/>
    <property type="molecule type" value="Genomic_DNA"/>
</dbReference>
<dbReference type="Proteomes" id="UP000650833">
    <property type="component" value="Unassembled WGS sequence"/>
</dbReference>
<sequence>MKGDHSFKIIKKLGKVKDSSVFAAIYALTHLEETFIKFFVDVFASRQRKTTIYISTDDVLGDQKFLKDCLPPLKTNFEHKIIPKITENPDSPVLNFPEETFYSKKLASAKITKL</sequence>
<evidence type="ECO:0000313" key="1">
    <source>
        <dbReference type="EMBL" id="KAG2198229.1"/>
    </source>
</evidence>
<keyword evidence="2" id="KW-1185">Reference proteome</keyword>
<comment type="caution">
    <text evidence="1">The sequence shown here is derived from an EMBL/GenBank/DDBJ whole genome shotgun (WGS) entry which is preliminary data.</text>
</comment>
<evidence type="ECO:0000313" key="2">
    <source>
        <dbReference type="Proteomes" id="UP000650833"/>
    </source>
</evidence>
<proteinExistence type="predicted"/>
<organism evidence="1 2">
    <name type="scientific">Mucor plumbeus</name>
    <dbReference type="NCBI Taxonomy" id="97098"/>
    <lineage>
        <taxon>Eukaryota</taxon>
        <taxon>Fungi</taxon>
        <taxon>Fungi incertae sedis</taxon>
        <taxon>Mucoromycota</taxon>
        <taxon>Mucoromycotina</taxon>
        <taxon>Mucoromycetes</taxon>
        <taxon>Mucorales</taxon>
        <taxon>Mucorineae</taxon>
        <taxon>Mucoraceae</taxon>
        <taxon>Mucor</taxon>
    </lineage>
</organism>
<dbReference type="AlphaFoldDB" id="A0A8H7QTB5"/>